<name>A0A6G1IF94_9PLEO</name>
<feature type="region of interest" description="Disordered" evidence="1">
    <location>
        <begin position="1"/>
        <end position="35"/>
    </location>
</feature>
<dbReference type="AlphaFoldDB" id="A0A6G1IF94"/>
<protein>
    <submittedName>
        <fullName evidence="2">Uncharacterized protein</fullName>
    </submittedName>
</protein>
<reference evidence="2" key="1">
    <citation type="journal article" date="2020" name="Stud. Mycol.">
        <title>101 Dothideomycetes genomes: a test case for predicting lifestyles and emergence of pathogens.</title>
        <authorList>
            <person name="Haridas S."/>
            <person name="Albert R."/>
            <person name="Binder M."/>
            <person name="Bloem J."/>
            <person name="Labutti K."/>
            <person name="Salamov A."/>
            <person name="Andreopoulos B."/>
            <person name="Baker S."/>
            <person name="Barry K."/>
            <person name="Bills G."/>
            <person name="Bluhm B."/>
            <person name="Cannon C."/>
            <person name="Castanera R."/>
            <person name="Culley D."/>
            <person name="Daum C."/>
            <person name="Ezra D."/>
            <person name="Gonzalez J."/>
            <person name="Henrissat B."/>
            <person name="Kuo A."/>
            <person name="Liang C."/>
            <person name="Lipzen A."/>
            <person name="Lutzoni F."/>
            <person name="Magnuson J."/>
            <person name="Mondo S."/>
            <person name="Nolan M."/>
            <person name="Ohm R."/>
            <person name="Pangilinan J."/>
            <person name="Park H.-J."/>
            <person name="Ramirez L."/>
            <person name="Alfaro M."/>
            <person name="Sun H."/>
            <person name="Tritt A."/>
            <person name="Yoshinaga Y."/>
            <person name="Zwiers L.-H."/>
            <person name="Turgeon B."/>
            <person name="Goodwin S."/>
            <person name="Spatafora J."/>
            <person name="Crous P."/>
            <person name="Grigoriev I."/>
        </authorList>
    </citation>
    <scope>NUCLEOTIDE SEQUENCE</scope>
    <source>
        <strain evidence="2">CBS 122367</strain>
    </source>
</reference>
<organism evidence="2 3">
    <name type="scientific">Lentithecium fluviatile CBS 122367</name>
    <dbReference type="NCBI Taxonomy" id="1168545"/>
    <lineage>
        <taxon>Eukaryota</taxon>
        <taxon>Fungi</taxon>
        <taxon>Dikarya</taxon>
        <taxon>Ascomycota</taxon>
        <taxon>Pezizomycotina</taxon>
        <taxon>Dothideomycetes</taxon>
        <taxon>Pleosporomycetidae</taxon>
        <taxon>Pleosporales</taxon>
        <taxon>Massarineae</taxon>
        <taxon>Lentitheciaceae</taxon>
        <taxon>Lentithecium</taxon>
    </lineage>
</organism>
<dbReference type="EMBL" id="MU005628">
    <property type="protein sequence ID" value="KAF2676894.1"/>
    <property type="molecule type" value="Genomic_DNA"/>
</dbReference>
<gene>
    <name evidence="2" type="ORF">K458DRAFT_424377</name>
</gene>
<proteinExistence type="predicted"/>
<evidence type="ECO:0000313" key="3">
    <source>
        <dbReference type="Proteomes" id="UP000799291"/>
    </source>
</evidence>
<accession>A0A6G1IF94</accession>
<evidence type="ECO:0000313" key="2">
    <source>
        <dbReference type="EMBL" id="KAF2676894.1"/>
    </source>
</evidence>
<keyword evidence="3" id="KW-1185">Reference proteome</keyword>
<evidence type="ECO:0000256" key="1">
    <source>
        <dbReference type="SAM" id="MobiDB-lite"/>
    </source>
</evidence>
<dbReference type="Proteomes" id="UP000799291">
    <property type="component" value="Unassembled WGS sequence"/>
</dbReference>
<sequence length="66" mass="7315">MFAKSLTPSGRSEIKKPGPHNPPTTIQWRHPPTPRLSSSLLHIIQANPTLQKYANAPRECKSKTTA</sequence>
<feature type="compositionally biased region" description="Polar residues" evidence="1">
    <location>
        <begin position="1"/>
        <end position="10"/>
    </location>
</feature>